<name>A0A366R5R8_9HYPO</name>
<organism evidence="1 2">
    <name type="scientific">Fusarium coffeatum</name>
    <dbReference type="NCBI Taxonomy" id="231269"/>
    <lineage>
        <taxon>Eukaryota</taxon>
        <taxon>Fungi</taxon>
        <taxon>Dikarya</taxon>
        <taxon>Ascomycota</taxon>
        <taxon>Pezizomycotina</taxon>
        <taxon>Sordariomycetes</taxon>
        <taxon>Hypocreomycetidae</taxon>
        <taxon>Hypocreales</taxon>
        <taxon>Nectriaceae</taxon>
        <taxon>Fusarium</taxon>
        <taxon>Fusarium incarnatum-equiseti species complex</taxon>
    </lineage>
</organism>
<evidence type="ECO:0000313" key="2">
    <source>
        <dbReference type="Proteomes" id="UP000253153"/>
    </source>
</evidence>
<gene>
    <name evidence="1" type="ORF">FIESC28_08613</name>
</gene>
<dbReference type="RefSeq" id="XP_031013179.1">
    <property type="nucleotide sequence ID" value="XM_031162751.1"/>
</dbReference>
<protein>
    <recommendedName>
        <fullName evidence="3">F-box domain-containing protein</fullName>
    </recommendedName>
</protein>
<dbReference type="Proteomes" id="UP000253153">
    <property type="component" value="Unassembled WGS sequence"/>
</dbReference>
<evidence type="ECO:0008006" key="3">
    <source>
        <dbReference type="Google" id="ProtNLM"/>
    </source>
</evidence>
<sequence>MSQQPSLNSAYDPFQKLPPEVLRLITRQFCSHCCGEYDQPFKVESSVQDTTTLYNLCLASPHLRDNSQEVLFHYFGVESIHPLSSGHGWKWRLEPFLRTVASRPDLAGSVKIVGLHWRSLNQLSFNGGKAIFDHCAKSLSTSAFSLFLNTRNDQESQTNTIRQSFLLQGSVPRGVRPGQWLPVVASELFAMMLALLPNISYLGVMEDAQYFRSPNIREGRGWRLDVSDPTLDVLGTTTVGLKTLESDYGMKKLLVRATSLETFIIGGDLDGPIPEMPSLMHLHIPHSGKHFPTTACLLKCTGQLKTLSYTVTKSEISTIVRYLDQPRFHDSLESIRLDLRCQPSNETIQPMPSLKLFTQLKTILLPSCTIWGCHPAGFEPRSLIDILPPSIESLTLLHHLIPASSGPLCEDMLRLLEATPTSFPQLRTIISDSYEVCNPTLTGLFKQVGVTVIFQEVPRYPRRYTGQPDDPPNSWGRRSWIEEYQIAIGIDASHEMYPLPGELSDDDL</sequence>
<accession>A0A366R5R8</accession>
<dbReference type="EMBL" id="QKXC01000198">
    <property type="protein sequence ID" value="RBR12489.1"/>
    <property type="molecule type" value="Genomic_DNA"/>
</dbReference>
<evidence type="ECO:0000313" key="1">
    <source>
        <dbReference type="EMBL" id="RBR12489.1"/>
    </source>
</evidence>
<dbReference type="OrthoDB" id="2520703at2759"/>
<reference evidence="1 2" key="1">
    <citation type="submission" date="2018-06" db="EMBL/GenBank/DDBJ databases">
        <title>Fusarium incarnatum-equiseti species complex species 28.</title>
        <authorList>
            <person name="Gardiner D.M."/>
        </authorList>
    </citation>
    <scope>NUCLEOTIDE SEQUENCE [LARGE SCALE GENOMIC DNA]</scope>
    <source>
        <strain evidence="1 2">FIESC_28</strain>
    </source>
</reference>
<dbReference type="GeneID" id="41998047"/>
<dbReference type="AlphaFoldDB" id="A0A366R5R8"/>
<keyword evidence="2" id="KW-1185">Reference proteome</keyword>
<proteinExistence type="predicted"/>
<comment type="caution">
    <text evidence="1">The sequence shown here is derived from an EMBL/GenBank/DDBJ whole genome shotgun (WGS) entry which is preliminary data.</text>
</comment>